<protein>
    <submittedName>
        <fullName evidence="2">Uncharacterized protein</fullName>
    </submittedName>
</protein>
<sequence>VPQLLLVLMMAKATDMKSMVLAIIR</sequence>
<reference evidence="2" key="1">
    <citation type="submission" date="2022-11" db="UniProtKB">
        <authorList>
            <consortium name="WormBaseParasite"/>
        </authorList>
    </citation>
    <scope>IDENTIFICATION</scope>
</reference>
<organism evidence="1 2">
    <name type="scientific">Acrobeloides nanus</name>
    <dbReference type="NCBI Taxonomy" id="290746"/>
    <lineage>
        <taxon>Eukaryota</taxon>
        <taxon>Metazoa</taxon>
        <taxon>Ecdysozoa</taxon>
        <taxon>Nematoda</taxon>
        <taxon>Chromadorea</taxon>
        <taxon>Rhabditida</taxon>
        <taxon>Tylenchina</taxon>
        <taxon>Cephalobomorpha</taxon>
        <taxon>Cephaloboidea</taxon>
        <taxon>Cephalobidae</taxon>
        <taxon>Acrobeloides</taxon>
    </lineage>
</organism>
<dbReference type="AlphaFoldDB" id="A0A914EMW2"/>
<accession>A0A914EMW2</accession>
<evidence type="ECO:0000313" key="2">
    <source>
        <dbReference type="WBParaSite" id="ACRNAN_scaffold9659.g7640.t1"/>
    </source>
</evidence>
<keyword evidence="1" id="KW-1185">Reference proteome</keyword>
<proteinExistence type="predicted"/>
<dbReference type="WBParaSite" id="ACRNAN_scaffold9659.g7640.t1">
    <property type="protein sequence ID" value="ACRNAN_scaffold9659.g7640.t1"/>
    <property type="gene ID" value="ACRNAN_scaffold9659.g7640"/>
</dbReference>
<name>A0A914EMW2_9BILA</name>
<dbReference type="Proteomes" id="UP000887540">
    <property type="component" value="Unplaced"/>
</dbReference>
<evidence type="ECO:0000313" key="1">
    <source>
        <dbReference type="Proteomes" id="UP000887540"/>
    </source>
</evidence>